<evidence type="ECO:0000256" key="1">
    <source>
        <dbReference type="ARBA" id="ARBA00004141"/>
    </source>
</evidence>
<dbReference type="EMBL" id="DSGB01000005">
    <property type="protein sequence ID" value="HER96110.1"/>
    <property type="molecule type" value="Genomic_DNA"/>
</dbReference>
<protein>
    <submittedName>
        <fullName evidence="8">DMT family transporter</fullName>
    </submittedName>
</protein>
<feature type="transmembrane region" description="Helical" evidence="6">
    <location>
        <begin position="279"/>
        <end position="295"/>
    </location>
</feature>
<feature type="transmembrane region" description="Helical" evidence="6">
    <location>
        <begin position="190"/>
        <end position="211"/>
    </location>
</feature>
<dbReference type="InterPro" id="IPR000620">
    <property type="entry name" value="EamA_dom"/>
</dbReference>
<dbReference type="GO" id="GO:0016020">
    <property type="term" value="C:membrane"/>
    <property type="evidence" value="ECO:0007669"/>
    <property type="project" value="UniProtKB-SubCell"/>
</dbReference>
<evidence type="ECO:0000313" key="8">
    <source>
        <dbReference type="EMBL" id="HER96110.1"/>
    </source>
</evidence>
<organism evidence="8">
    <name type="scientific">Rhodothermus marinus</name>
    <name type="common">Rhodothermus obamensis</name>
    <dbReference type="NCBI Taxonomy" id="29549"/>
    <lineage>
        <taxon>Bacteria</taxon>
        <taxon>Pseudomonadati</taxon>
        <taxon>Rhodothermota</taxon>
        <taxon>Rhodothermia</taxon>
        <taxon>Rhodothermales</taxon>
        <taxon>Rhodothermaceae</taxon>
        <taxon>Rhodothermus</taxon>
    </lineage>
</organism>
<feature type="transmembrane region" description="Helical" evidence="6">
    <location>
        <begin position="12"/>
        <end position="30"/>
    </location>
</feature>
<feature type="transmembrane region" description="Helical" evidence="6">
    <location>
        <begin position="73"/>
        <end position="93"/>
    </location>
</feature>
<reference evidence="8" key="1">
    <citation type="journal article" date="2020" name="mSystems">
        <title>Genome- and Community-Level Interaction Insights into Carbon Utilization and Element Cycling Functions of Hydrothermarchaeota in Hydrothermal Sediment.</title>
        <authorList>
            <person name="Zhou Z."/>
            <person name="Liu Y."/>
            <person name="Xu W."/>
            <person name="Pan J."/>
            <person name="Luo Z.H."/>
            <person name="Li M."/>
        </authorList>
    </citation>
    <scope>NUCLEOTIDE SEQUENCE [LARGE SCALE GENOMIC DNA]</scope>
    <source>
        <strain evidence="8">SpSt-143</strain>
    </source>
</reference>
<dbReference type="Gene3D" id="1.10.3730.20">
    <property type="match status" value="1"/>
</dbReference>
<evidence type="ECO:0000259" key="7">
    <source>
        <dbReference type="Pfam" id="PF00892"/>
    </source>
</evidence>
<feature type="transmembrane region" description="Helical" evidence="6">
    <location>
        <begin position="99"/>
        <end position="116"/>
    </location>
</feature>
<feature type="transmembrane region" description="Helical" evidence="6">
    <location>
        <begin position="223"/>
        <end position="242"/>
    </location>
</feature>
<comment type="caution">
    <text evidence="8">The sequence shown here is derived from an EMBL/GenBank/DDBJ whole genome shotgun (WGS) entry which is preliminary data.</text>
</comment>
<accession>A0A7V2F790</accession>
<gene>
    <name evidence="8" type="ORF">ENO59_06280</name>
</gene>
<dbReference type="SUPFAM" id="SSF103481">
    <property type="entry name" value="Multidrug resistance efflux transporter EmrE"/>
    <property type="match status" value="2"/>
</dbReference>
<keyword evidence="5 6" id="KW-0472">Membrane</keyword>
<comment type="similarity">
    <text evidence="2">Belongs to the EamA transporter family.</text>
</comment>
<evidence type="ECO:0000256" key="5">
    <source>
        <dbReference type="ARBA" id="ARBA00023136"/>
    </source>
</evidence>
<dbReference type="PANTHER" id="PTHR32322">
    <property type="entry name" value="INNER MEMBRANE TRANSPORTER"/>
    <property type="match status" value="1"/>
</dbReference>
<dbReference type="InterPro" id="IPR037185">
    <property type="entry name" value="EmrE-like"/>
</dbReference>
<comment type="subcellular location">
    <subcellularLocation>
        <location evidence="1">Membrane</location>
        <topology evidence="1">Multi-pass membrane protein</topology>
    </subcellularLocation>
</comment>
<feature type="domain" description="EamA" evidence="7">
    <location>
        <begin position="9"/>
        <end position="145"/>
    </location>
</feature>
<dbReference type="Pfam" id="PF00892">
    <property type="entry name" value="EamA"/>
    <property type="match status" value="2"/>
</dbReference>
<evidence type="ECO:0000256" key="3">
    <source>
        <dbReference type="ARBA" id="ARBA00022692"/>
    </source>
</evidence>
<feature type="domain" description="EamA" evidence="7">
    <location>
        <begin position="161"/>
        <end position="295"/>
    </location>
</feature>
<feature type="transmembrane region" description="Helical" evidence="6">
    <location>
        <begin position="36"/>
        <end position="53"/>
    </location>
</feature>
<keyword evidence="4 6" id="KW-1133">Transmembrane helix</keyword>
<feature type="transmembrane region" description="Helical" evidence="6">
    <location>
        <begin position="159"/>
        <end position="178"/>
    </location>
</feature>
<feature type="transmembrane region" description="Helical" evidence="6">
    <location>
        <begin position="254"/>
        <end position="273"/>
    </location>
</feature>
<dbReference type="PANTHER" id="PTHR32322:SF2">
    <property type="entry name" value="EAMA DOMAIN-CONTAINING PROTEIN"/>
    <property type="match status" value="1"/>
</dbReference>
<keyword evidence="3 6" id="KW-0812">Transmembrane</keyword>
<dbReference type="AlphaFoldDB" id="A0A7V2F790"/>
<evidence type="ECO:0000256" key="2">
    <source>
        <dbReference type="ARBA" id="ARBA00007362"/>
    </source>
</evidence>
<sequence>MTRRTLRYELALLFDVLVWGINFPIIKVALAVMHPFVVNVFRFIFSLLVLWGLHLQAQRRSGTDFFAPLRTHAWAIVGLGLLGYVIYQVAFILGVSLTTAGSAALIMASAPLWTALMSQLLRYDRLHWLGWMGLLLSLAGTVLVVLYSPRALDFSRQALQGNLLMMGASVAWGAYTALSQPLVRKIDPSSLTFLSLLPAYPVLLILGILFFDTVTWSAVDGRAWAAIIFSGALSTGLTLALWNQAVRHVGPAHTAAFGNLTPFVALVAGHLLLNEPITFAQILGGVLILGGLLLMRRTRRLPPAT</sequence>
<evidence type="ECO:0000256" key="6">
    <source>
        <dbReference type="SAM" id="Phobius"/>
    </source>
</evidence>
<dbReference type="InterPro" id="IPR050638">
    <property type="entry name" value="AA-Vitamin_Transporters"/>
</dbReference>
<name>A0A7V2F790_RHOMR</name>
<evidence type="ECO:0000256" key="4">
    <source>
        <dbReference type="ARBA" id="ARBA00022989"/>
    </source>
</evidence>
<feature type="transmembrane region" description="Helical" evidence="6">
    <location>
        <begin position="128"/>
        <end position="147"/>
    </location>
</feature>
<proteinExistence type="inferred from homology"/>